<gene>
    <name evidence="7" type="ORF">DES53_101579</name>
</gene>
<evidence type="ECO:0000256" key="2">
    <source>
        <dbReference type="ARBA" id="ARBA00022723"/>
    </source>
</evidence>
<proteinExistence type="predicted"/>
<evidence type="ECO:0000256" key="4">
    <source>
        <dbReference type="ARBA" id="ARBA00023014"/>
    </source>
</evidence>
<reference evidence="7 8" key="1">
    <citation type="submission" date="2018-06" db="EMBL/GenBank/DDBJ databases">
        <title>Genomic Encyclopedia of Type Strains, Phase IV (KMG-IV): sequencing the most valuable type-strain genomes for metagenomic binning, comparative biology and taxonomic classification.</title>
        <authorList>
            <person name="Goeker M."/>
        </authorList>
    </citation>
    <scope>NUCLEOTIDE SEQUENCE [LARGE SCALE GENOMIC DNA]</scope>
    <source>
        <strain evidence="7 8">DSM 25532</strain>
    </source>
</reference>
<dbReference type="GO" id="GO:0051537">
    <property type="term" value="F:2 iron, 2 sulfur cluster binding"/>
    <property type="evidence" value="ECO:0007669"/>
    <property type="project" value="UniProtKB-KW"/>
</dbReference>
<keyword evidence="4" id="KW-0411">Iron-sulfur</keyword>
<dbReference type="Proteomes" id="UP000253426">
    <property type="component" value="Unassembled WGS sequence"/>
</dbReference>
<protein>
    <submittedName>
        <fullName evidence="7">Glycine/D-amino acid oxidase-like deaminating enzyme</fullName>
    </submittedName>
</protein>
<dbReference type="Gene3D" id="3.30.9.10">
    <property type="entry name" value="D-Amino Acid Oxidase, subunit A, domain 2"/>
    <property type="match status" value="1"/>
</dbReference>
<dbReference type="Gene3D" id="3.50.50.60">
    <property type="entry name" value="FAD/NAD(P)-binding domain"/>
    <property type="match status" value="1"/>
</dbReference>
<dbReference type="SUPFAM" id="SSF51971">
    <property type="entry name" value="Nucleotide-binding domain"/>
    <property type="match status" value="1"/>
</dbReference>
<dbReference type="InterPro" id="IPR036922">
    <property type="entry name" value="Rieske_2Fe-2S_sf"/>
</dbReference>
<dbReference type="GO" id="GO:0016020">
    <property type="term" value="C:membrane"/>
    <property type="evidence" value="ECO:0007669"/>
    <property type="project" value="InterPro"/>
</dbReference>
<dbReference type="InterPro" id="IPR006076">
    <property type="entry name" value="FAD-dep_OxRdtase"/>
</dbReference>
<dbReference type="CDD" id="cd03477">
    <property type="entry name" value="Rieske_YhfW_C"/>
    <property type="match status" value="1"/>
</dbReference>
<dbReference type="PRINTS" id="PR00162">
    <property type="entry name" value="RIESKE"/>
</dbReference>
<dbReference type="Pfam" id="PF01266">
    <property type="entry name" value="DAO"/>
    <property type="match status" value="1"/>
</dbReference>
<evidence type="ECO:0000313" key="8">
    <source>
        <dbReference type="Proteomes" id="UP000253426"/>
    </source>
</evidence>
<evidence type="ECO:0000256" key="5">
    <source>
        <dbReference type="ARBA" id="ARBA00023157"/>
    </source>
</evidence>
<evidence type="ECO:0000259" key="6">
    <source>
        <dbReference type="PROSITE" id="PS51296"/>
    </source>
</evidence>
<dbReference type="EMBL" id="QNRR01000001">
    <property type="protein sequence ID" value="RBP47780.1"/>
    <property type="molecule type" value="Genomic_DNA"/>
</dbReference>
<dbReference type="PANTHER" id="PTHR13847">
    <property type="entry name" value="SARCOSINE DEHYDROGENASE-RELATED"/>
    <property type="match status" value="1"/>
</dbReference>
<comment type="caution">
    <text evidence="7">The sequence shown here is derived from an EMBL/GenBank/DDBJ whole genome shotgun (WGS) entry which is preliminary data.</text>
</comment>
<keyword evidence="8" id="KW-1185">Reference proteome</keyword>
<feature type="domain" description="Rieske" evidence="6">
    <location>
        <begin position="437"/>
        <end position="515"/>
    </location>
</feature>
<dbReference type="InterPro" id="IPR036188">
    <property type="entry name" value="FAD/NAD-bd_sf"/>
</dbReference>
<dbReference type="PANTHER" id="PTHR13847:SF281">
    <property type="entry name" value="FAD DEPENDENT OXIDOREDUCTASE DOMAIN-CONTAINING PROTEIN"/>
    <property type="match status" value="1"/>
</dbReference>
<keyword evidence="5" id="KW-1015">Disulfide bond</keyword>
<sequence>MRDATMNPFLAMKSESYWLALPGKTSYPKLTSDLKVDVLVVGGGITGVTAALLIRDTGKTVALVEKYSIGGAETGHTTAHLTYMTDTRLSDLASDFDEEHALASWDAGAHAIDQIRKLVERHQIDCEFKLVPGYLAEAANTKDREEEQDKLRQEAELAARHGFDVAYLDSIPPLGRAGIRFANQAKFHPIKYLRALAVQAANTGVQIFENSSVDSFEEEPARAVIGDYSITYDHVIIATHMPLQGNVGTLSALLLQTKLYAYSTYALEATAPFGSLPEIIWSDTAEPFNYLRVDRNAEGDVIVYGGKDHKTGQEPDTEKCYNELTRDLMALVPDAKVNHRWSGQVIETLDGLPFIGEAGDGQFLATGFSGNGLTFGTLAAMMASDYASGKKNPWTELFDPHRKALTSAWDYAKENASYPYYMARDWAKGTEAGDVNALPCHAGKIIRHHGKRVAAYRNEDGEVTLLSPVCPHLGCIVHWNDAEQTWDCPCHGSRFSGDGKVMSGPAEKDLSEIEE</sequence>
<keyword evidence="2" id="KW-0479">Metal-binding</keyword>
<dbReference type="OrthoDB" id="9767869at2"/>
<evidence type="ECO:0000256" key="1">
    <source>
        <dbReference type="ARBA" id="ARBA00022714"/>
    </source>
</evidence>
<keyword evidence="3" id="KW-0408">Iron</keyword>
<dbReference type="InterPro" id="IPR038010">
    <property type="entry name" value="YhfW_C"/>
</dbReference>
<organism evidence="7 8">
    <name type="scientific">Roseimicrobium gellanilyticum</name>
    <dbReference type="NCBI Taxonomy" id="748857"/>
    <lineage>
        <taxon>Bacteria</taxon>
        <taxon>Pseudomonadati</taxon>
        <taxon>Verrucomicrobiota</taxon>
        <taxon>Verrucomicrobiia</taxon>
        <taxon>Verrucomicrobiales</taxon>
        <taxon>Verrucomicrobiaceae</taxon>
        <taxon>Roseimicrobium</taxon>
    </lineage>
</organism>
<dbReference type="GO" id="GO:0046872">
    <property type="term" value="F:metal ion binding"/>
    <property type="evidence" value="ECO:0007669"/>
    <property type="project" value="UniProtKB-KW"/>
</dbReference>
<dbReference type="SUPFAM" id="SSF50022">
    <property type="entry name" value="ISP domain"/>
    <property type="match status" value="1"/>
</dbReference>
<dbReference type="AlphaFoldDB" id="A0A366HV93"/>
<name>A0A366HV93_9BACT</name>
<dbReference type="Pfam" id="PF00355">
    <property type="entry name" value="Rieske"/>
    <property type="match status" value="1"/>
</dbReference>
<dbReference type="InterPro" id="IPR017941">
    <property type="entry name" value="Rieske_2Fe-2S"/>
</dbReference>
<dbReference type="PROSITE" id="PS51296">
    <property type="entry name" value="RIESKE"/>
    <property type="match status" value="1"/>
</dbReference>
<dbReference type="GO" id="GO:0005737">
    <property type="term" value="C:cytoplasm"/>
    <property type="evidence" value="ECO:0007669"/>
    <property type="project" value="TreeGrafter"/>
</dbReference>
<dbReference type="Gene3D" id="2.102.10.10">
    <property type="entry name" value="Rieske [2Fe-2S] iron-sulphur domain"/>
    <property type="match status" value="1"/>
</dbReference>
<dbReference type="InterPro" id="IPR005805">
    <property type="entry name" value="Rieske_Fe-S_prot_C"/>
</dbReference>
<keyword evidence="1" id="KW-0001">2Fe-2S</keyword>
<evidence type="ECO:0000256" key="3">
    <source>
        <dbReference type="ARBA" id="ARBA00023004"/>
    </source>
</evidence>
<accession>A0A366HV93</accession>
<evidence type="ECO:0000313" key="7">
    <source>
        <dbReference type="EMBL" id="RBP47780.1"/>
    </source>
</evidence>